<reference evidence="1" key="1">
    <citation type="submission" date="2014-08" db="EMBL/GenBank/DDBJ databases">
        <title>Fullgenome sequencing of Anoxybacillus sp.25 isolate from Garga hot-spring Russia.</title>
        <authorList>
            <person name="Rozanov A.S."/>
            <person name="Kotenko A.V."/>
            <person name="Malup T.K."/>
            <person name="Peltek S.E."/>
        </authorList>
    </citation>
    <scope>NUCLEOTIDE SEQUENCE [LARGE SCALE GENOMIC DNA]</scope>
    <source>
        <strain evidence="1">25</strain>
    </source>
</reference>
<name>A0A094LB64_9BACL</name>
<comment type="caution">
    <text evidence="1">The sequence shown here is derived from an EMBL/GenBank/DDBJ whole genome shotgun (WGS) entry which is preliminary data.</text>
</comment>
<sequence length="67" mass="7602">MAGASTSFGDEPYFGQYLTNILANDGFRKNVAGEYHKYLNPFQIQYSYDLLTVKISILQINSISLFN</sequence>
<organism evidence="1">
    <name type="scientific">Anoxybacillus flavithermus</name>
    <dbReference type="NCBI Taxonomy" id="33934"/>
    <lineage>
        <taxon>Bacteria</taxon>
        <taxon>Bacillati</taxon>
        <taxon>Bacillota</taxon>
        <taxon>Bacilli</taxon>
        <taxon>Bacillales</taxon>
        <taxon>Anoxybacillaceae</taxon>
        <taxon>Anoxybacillus</taxon>
    </lineage>
</organism>
<dbReference type="AlphaFoldDB" id="A0A094LB64"/>
<gene>
    <name evidence="1" type="ORF">JS44_16580</name>
</gene>
<accession>A0A094LB64</accession>
<dbReference type="EMBL" id="JPZO01000196">
    <property type="protein sequence ID" value="KFZ32138.1"/>
    <property type="molecule type" value="Genomic_DNA"/>
</dbReference>
<evidence type="ECO:0000313" key="1">
    <source>
        <dbReference type="EMBL" id="KFZ32138.1"/>
    </source>
</evidence>
<protein>
    <submittedName>
        <fullName evidence="1">Uncharacterized protein</fullName>
    </submittedName>
</protein>
<proteinExistence type="predicted"/>